<dbReference type="PATRIC" id="fig|1299334.3.peg.4731"/>
<comment type="caution">
    <text evidence="3">The sequence shown here is derived from an EMBL/GenBank/DDBJ whole genome shotgun (WGS) entry which is preliminary data.</text>
</comment>
<proteinExistence type="predicted"/>
<name>X8BI32_MYCXE</name>
<sequence length="424" mass="45653">MSRWRPPTCAGKRAGRRGSDEIRSGRLWQPGDIEPCAAVGRELLRRGHEVRMAVPPNMFGFVESVGLAPVAYGPDPPALLHDTDSVGGKAANPINMLPDVIEHVIQLWVEMGTTLMSLADGADLLLAGTNEQALAANIVDYYGIPLAALHCFPMREFVPILQPPHGWLDWQITKEAKEAQRRALGLPETLGSATRRGEVESLEIQAYDECCFPGLAAEWAQHGNRRPFVGALTLELATDADSDVLSWIDTGTPPIYFGFGSMRVPAPADTVGMIAAACMRLGARALVCSGANDFTDIPHFDHVKVVAAVNHAAIFPVCRAVVHHGGVGTTVAGLRAGVPTLILWIGLDHPIWVWAAAVDQLKVGFARPFSETTLDSLVADLSCILTPEYLTRAREVAAMMTKPAESAARAADLLESTARFRHLG</sequence>
<dbReference type="InterPro" id="IPR010610">
    <property type="entry name" value="EryCIII-like_C"/>
</dbReference>
<dbReference type="GO" id="GO:0016758">
    <property type="term" value="F:hexosyltransferase activity"/>
    <property type="evidence" value="ECO:0007669"/>
    <property type="project" value="UniProtKB-ARBA"/>
</dbReference>
<feature type="region of interest" description="Disordered" evidence="1">
    <location>
        <begin position="1"/>
        <end position="26"/>
    </location>
</feature>
<evidence type="ECO:0000256" key="1">
    <source>
        <dbReference type="SAM" id="MobiDB-lite"/>
    </source>
</evidence>
<dbReference type="Gene3D" id="3.40.50.2000">
    <property type="entry name" value="Glycogen Phosphorylase B"/>
    <property type="match status" value="2"/>
</dbReference>
<dbReference type="PANTHER" id="PTHR48050">
    <property type="entry name" value="STEROL 3-BETA-GLUCOSYLTRANSFERASE"/>
    <property type="match status" value="1"/>
</dbReference>
<dbReference type="CDD" id="cd03784">
    <property type="entry name" value="GT1_Gtf-like"/>
    <property type="match status" value="1"/>
</dbReference>
<reference evidence="3" key="1">
    <citation type="submission" date="2014-01" db="EMBL/GenBank/DDBJ databases">
        <authorList>
            <person name="Brown-Elliot B."/>
            <person name="Wallace R."/>
            <person name="Lenaerts A."/>
            <person name="Ordway D."/>
            <person name="DeGroote M.A."/>
            <person name="Parker T."/>
            <person name="Sizemore C."/>
            <person name="Tallon L.J."/>
            <person name="Sadzewicz L.K."/>
            <person name="Sengamalay N."/>
            <person name="Fraser C.M."/>
            <person name="Hine E."/>
            <person name="Shefchek K.A."/>
            <person name="Das S.P."/>
            <person name="Tettelin H."/>
        </authorList>
    </citation>
    <scope>NUCLEOTIDE SEQUENCE [LARGE SCALE GENOMIC DNA]</scope>
    <source>
        <strain evidence="3">4042</strain>
    </source>
</reference>
<accession>X8BI32</accession>
<dbReference type="InterPro" id="IPR002213">
    <property type="entry name" value="UDP_glucos_trans"/>
</dbReference>
<dbReference type="InterPro" id="IPR050426">
    <property type="entry name" value="Glycosyltransferase_28"/>
</dbReference>
<dbReference type="GO" id="GO:0017000">
    <property type="term" value="P:antibiotic biosynthetic process"/>
    <property type="evidence" value="ECO:0007669"/>
    <property type="project" value="UniProtKB-ARBA"/>
</dbReference>
<dbReference type="EMBL" id="JAOB01000042">
    <property type="protein sequence ID" value="EUA42720.1"/>
    <property type="molecule type" value="Genomic_DNA"/>
</dbReference>
<dbReference type="Pfam" id="PF06722">
    <property type="entry name" value="EryCIII-like_C"/>
    <property type="match status" value="1"/>
</dbReference>
<protein>
    <submittedName>
        <fullName evidence="3">Glycosyltransferase family 28 N-terminal domain protein</fullName>
    </submittedName>
</protein>
<dbReference type="PANTHER" id="PTHR48050:SF13">
    <property type="entry name" value="STEROL 3-BETA-GLUCOSYLTRANSFERASE UGT80A2"/>
    <property type="match status" value="1"/>
</dbReference>
<organism evidence="3">
    <name type="scientific">Mycobacterium xenopi 4042</name>
    <dbReference type="NCBI Taxonomy" id="1299334"/>
    <lineage>
        <taxon>Bacteria</taxon>
        <taxon>Bacillati</taxon>
        <taxon>Actinomycetota</taxon>
        <taxon>Actinomycetes</taxon>
        <taxon>Mycobacteriales</taxon>
        <taxon>Mycobacteriaceae</taxon>
        <taxon>Mycobacterium</taxon>
    </lineage>
</organism>
<dbReference type="AlphaFoldDB" id="X8BI32"/>
<dbReference type="GO" id="GO:0008194">
    <property type="term" value="F:UDP-glycosyltransferase activity"/>
    <property type="evidence" value="ECO:0007669"/>
    <property type="project" value="InterPro"/>
</dbReference>
<gene>
    <name evidence="3" type="ORF">I553_6580</name>
</gene>
<evidence type="ECO:0000313" key="3">
    <source>
        <dbReference type="EMBL" id="EUA42720.1"/>
    </source>
</evidence>
<feature type="domain" description="Erythromycin biosynthesis protein CIII-like C-terminal" evidence="2">
    <location>
        <begin position="293"/>
        <end position="400"/>
    </location>
</feature>
<dbReference type="FunFam" id="3.40.50.2000:FF:000009">
    <property type="entry name" value="Sterol 3-beta-glucosyltransferase UGT80A2"/>
    <property type="match status" value="1"/>
</dbReference>
<evidence type="ECO:0000259" key="2">
    <source>
        <dbReference type="Pfam" id="PF06722"/>
    </source>
</evidence>
<dbReference type="SUPFAM" id="SSF53756">
    <property type="entry name" value="UDP-Glycosyltransferase/glycogen phosphorylase"/>
    <property type="match status" value="1"/>
</dbReference>
<keyword evidence="3" id="KW-0808">Transferase</keyword>